<dbReference type="CDD" id="cd00085">
    <property type="entry name" value="HNHc"/>
    <property type="match status" value="1"/>
</dbReference>
<sequence length="209" mass="23341">MVWREDVETALKNIGGVGSLAQIYDSVEAVRSGDLPHSFRAIVRRELEYNSSDSESFKGRFDLFYSVLGIGSGIWGLRELVAVTPEAVDVSPPERIPTYIYRILRDTKMARDVKAAQSNRCQLCDTRLRLPKGEYAEAHHLQPLGAPHHGPDIAANIIVVCPNHHALLDYGALTLSLTDVRDHNVHGIAQHYIDYHNTFVVKAVTRCDI</sequence>
<organism evidence="2 3">
    <name type="scientific">Bradyrhizobium lupini HPC(L)</name>
    <dbReference type="NCBI Taxonomy" id="1229491"/>
    <lineage>
        <taxon>Bacteria</taxon>
        <taxon>Pseudomonadati</taxon>
        <taxon>Pseudomonadota</taxon>
        <taxon>Alphaproteobacteria</taxon>
        <taxon>Hyphomicrobiales</taxon>
        <taxon>Nitrobacteraceae</taxon>
        <taxon>Bradyrhizobium</taxon>
    </lineage>
</organism>
<proteinExistence type="predicted"/>
<dbReference type="Gene3D" id="1.10.30.50">
    <property type="match status" value="1"/>
</dbReference>
<comment type="caution">
    <text evidence="2">The sequence shown here is derived from an EMBL/GenBank/DDBJ whole genome shotgun (WGS) entry which is preliminary data.</text>
</comment>
<keyword evidence="3" id="KW-1185">Reference proteome</keyword>
<gene>
    <name evidence="2" type="ORF">C241_04513</name>
</gene>
<reference evidence="2 3" key="1">
    <citation type="journal article" date="2013" name="Genome Announc.">
        <title>Genome Sequence of Rhizobium lupini HPC(L) Isolated from Saline Desert Soil, Kutch (Gujarat).</title>
        <authorList>
            <person name="Agarwal L."/>
            <person name="Purohit H.J."/>
        </authorList>
    </citation>
    <scope>NUCLEOTIDE SEQUENCE [LARGE SCALE GENOMIC DNA]</scope>
    <source>
        <strain evidence="3">HPC(L)</strain>
    </source>
</reference>
<protein>
    <recommendedName>
        <fullName evidence="1">HNH nuclease domain-containing protein</fullName>
    </recommendedName>
</protein>
<feature type="domain" description="HNH nuclease" evidence="1">
    <location>
        <begin position="121"/>
        <end position="175"/>
    </location>
</feature>
<name>A0ABN0HQJ6_RHILU</name>
<dbReference type="InterPro" id="IPR003615">
    <property type="entry name" value="HNH_nuc"/>
</dbReference>
<evidence type="ECO:0000313" key="3">
    <source>
        <dbReference type="Proteomes" id="UP000017668"/>
    </source>
</evidence>
<evidence type="ECO:0000259" key="1">
    <source>
        <dbReference type="Pfam" id="PF13391"/>
    </source>
</evidence>
<dbReference type="Proteomes" id="UP000017668">
    <property type="component" value="Unassembled WGS sequence"/>
</dbReference>
<accession>A0ABN0HQJ6</accession>
<dbReference type="Pfam" id="PF13391">
    <property type="entry name" value="HNH_2"/>
    <property type="match status" value="1"/>
</dbReference>
<evidence type="ECO:0000313" key="2">
    <source>
        <dbReference type="EMBL" id="EKJ96909.1"/>
    </source>
</evidence>
<dbReference type="EMBL" id="AMQQ01000007">
    <property type="protein sequence ID" value="EKJ96909.1"/>
    <property type="molecule type" value="Genomic_DNA"/>
</dbReference>